<gene>
    <name evidence="2" type="ORF">GCM10023205_82520</name>
</gene>
<keyword evidence="3" id="KW-1185">Reference proteome</keyword>
<name>A0ABP9IFN7_9ACTN</name>
<accession>A0ABP9IFN7</accession>
<feature type="compositionally biased region" description="Basic residues" evidence="1">
    <location>
        <begin position="1"/>
        <end position="12"/>
    </location>
</feature>
<proteinExistence type="predicted"/>
<reference evidence="3" key="1">
    <citation type="journal article" date="2019" name="Int. J. Syst. Evol. Microbiol.">
        <title>The Global Catalogue of Microorganisms (GCM) 10K type strain sequencing project: providing services to taxonomists for standard genome sequencing and annotation.</title>
        <authorList>
            <consortium name="The Broad Institute Genomics Platform"/>
            <consortium name="The Broad Institute Genome Sequencing Center for Infectious Disease"/>
            <person name="Wu L."/>
            <person name="Ma J."/>
        </authorList>
    </citation>
    <scope>NUCLEOTIDE SEQUENCE [LARGE SCALE GENOMIC DNA]</scope>
    <source>
        <strain evidence="3">JCM 17986</strain>
    </source>
</reference>
<evidence type="ECO:0000313" key="2">
    <source>
        <dbReference type="EMBL" id="GAA4996759.1"/>
    </source>
</evidence>
<evidence type="ECO:0000256" key="1">
    <source>
        <dbReference type="SAM" id="MobiDB-lite"/>
    </source>
</evidence>
<evidence type="ECO:0000313" key="3">
    <source>
        <dbReference type="Proteomes" id="UP001500466"/>
    </source>
</evidence>
<comment type="caution">
    <text evidence="2">The sequence shown here is derived from an EMBL/GenBank/DDBJ whole genome shotgun (WGS) entry which is preliminary data.</text>
</comment>
<protein>
    <submittedName>
        <fullName evidence="2">Uncharacterized protein</fullName>
    </submittedName>
</protein>
<dbReference type="Proteomes" id="UP001500466">
    <property type="component" value="Unassembled WGS sequence"/>
</dbReference>
<organism evidence="2 3">
    <name type="scientific">Yinghuangia aomiensis</name>
    <dbReference type="NCBI Taxonomy" id="676205"/>
    <lineage>
        <taxon>Bacteria</taxon>
        <taxon>Bacillati</taxon>
        <taxon>Actinomycetota</taxon>
        <taxon>Actinomycetes</taxon>
        <taxon>Kitasatosporales</taxon>
        <taxon>Streptomycetaceae</taxon>
        <taxon>Yinghuangia</taxon>
    </lineage>
</organism>
<feature type="region of interest" description="Disordered" evidence="1">
    <location>
        <begin position="1"/>
        <end position="30"/>
    </location>
</feature>
<dbReference type="EMBL" id="BAABHS010000063">
    <property type="protein sequence ID" value="GAA4996759.1"/>
    <property type="molecule type" value="Genomic_DNA"/>
</dbReference>
<sequence length="452" mass="51292">MGRLRSGSKRLKPIQASRATRSRRPQITQPDIWSRRHRMRAPGVPTAQLIGHAWLNSQERNAWETRVMARRAARYEATLAVMRALKHLTPRENRPSMSVTYWERVGPNGRTFVMAKTETMTKDGHTNWLTRLVRTLSVDEYLQLIEEDDRRKTAARMTAARSREERVRMLDAFDRRKLQRAVDTAESEEQRNALVREYEHGNPIYKMPPDERNEILDAFDRGEMGLLPQYRLNGPRPLEVRSHQIMDLAWILREMSTALHLEWADVRGTQPGAFFGPHYTHYSSRDFPGGELNPGFRLGRVMGDIDWARNASKSLEKTIIRRTRVLRMQHFARYVRTELKGAAGNALEMERPVFTDPQTLAIAGACGNTSRHGRALRVPASPNFGPSPPNLPRFVDTTAAAIGFIPLQRTAVVPRIGPLTPPPAPDAALVRRSAAAPAARYDVIHAPGRTGF</sequence>